<dbReference type="AlphaFoldDB" id="K0S538"/>
<proteinExistence type="inferred from homology"/>
<dbReference type="Gene3D" id="1.25.40.10">
    <property type="entry name" value="Tetratricopeptide repeat domain"/>
    <property type="match status" value="1"/>
</dbReference>
<evidence type="ECO:0000313" key="3">
    <source>
        <dbReference type="Proteomes" id="UP000266841"/>
    </source>
</evidence>
<reference evidence="2 3" key="1">
    <citation type="journal article" date="2012" name="Genome Biol.">
        <title>Genome and low-iron response of an oceanic diatom adapted to chronic iron limitation.</title>
        <authorList>
            <person name="Lommer M."/>
            <person name="Specht M."/>
            <person name="Roy A.S."/>
            <person name="Kraemer L."/>
            <person name="Andreson R."/>
            <person name="Gutowska M.A."/>
            <person name="Wolf J."/>
            <person name="Bergner S.V."/>
            <person name="Schilhabel M.B."/>
            <person name="Klostermeier U.C."/>
            <person name="Beiko R.G."/>
            <person name="Rosenstiel P."/>
            <person name="Hippler M."/>
            <person name="Laroche J."/>
        </authorList>
    </citation>
    <scope>NUCLEOTIDE SEQUENCE [LARGE SCALE GENOMIC DNA]</scope>
    <source>
        <strain evidence="2 3">CCMP1005</strain>
    </source>
</reference>
<keyword evidence="3" id="KW-1185">Reference proteome</keyword>
<comment type="caution">
    <text evidence="2">The sequence shown here is derived from an EMBL/GenBank/DDBJ whole genome shotgun (WGS) entry which is preliminary data.</text>
</comment>
<dbReference type="InterPro" id="IPR011990">
    <property type="entry name" value="TPR-like_helical_dom_sf"/>
</dbReference>
<sequence>EMEICGACERSLPDGAYSEAQRGLRQSNRRCEECVAACNPLKVMKHGRTRPMSDDCPICQLPLPHDDRDSSWQPCCLSVLCDGCILAAKKRGMMSCCPFCRAPMPKEVEAIVATIEKRVDAGDPWGMYARAAEYDRAKDSARAIEMYERSAELGEKRAHYILGCIYSDGTDGVEVDQDKAIRHFEAAAMEGHAQSRFYAGQLAEEEDLLDIALQHWLIAASLGLKEALDEVKKMFMRNLATKAEYEKALRGYHDAAKEMSSRDRDEAAKRNEATAECCLVSRCCSRGRSSYAGRCIWPVYRQF</sequence>
<dbReference type="InterPro" id="IPR006597">
    <property type="entry name" value="Sel1-like"/>
</dbReference>
<dbReference type="SUPFAM" id="SSF81901">
    <property type="entry name" value="HCP-like"/>
    <property type="match status" value="1"/>
</dbReference>
<name>K0S538_THAOC</name>
<dbReference type="PANTHER" id="PTHR11102:SF160">
    <property type="entry name" value="ERAD-ASSOCIATED E3 UBIQUITIN-PROTEIN LIGASE COMPONENT HRD3"/>
    <property type="match status" value="1"/>
</dbReference>
<protein>
    <recommendedName>
        <fullName evidence="4">RING-type domain-containing protein</fullName>
    </recommendedName>
</protein>
<dbReference type="Proteomes" id="UP000266841">
    <property type="component" value="Unassembled WGS sequence"/>
</dbReference>
<evidence type="ECO:0000256" key="1">
    <source>
        <dbReference type="ARBA" id="ARBA00038101"/>
    </source>
</evidence>
<feature type="non-terminal residue" evidence="2">
    <location>
        <position position="1"/>
    </location>
</feature>
<dbReference type="InterPro" id="IPR050767">
    <property type="entry name" value="Sel1_AlgK"/>
</dbReference>
<comment type="similarity">
    <text evidence="1">Belongs to the sel-1 family.</text>
</comment>
<organism evidence="2 3">
    <name type="scientific">Thalassiosira oceanica</name>
    <name type="common">Marine diatom</name>
    <dbReference type="NCBI Taxonomy" id="159749"/>
    <lineage>
        <taxon>Eukaryota</taxon>
        <taxon>Sar</taxon>
        <taxon>Stramenopiles</taxon>
        <taxon>Ochrophyta</taxon>
        <taxon>Bacillariophyta</taxon>
        <taxon>Coscinodiscophyceae</taxon>
        <taxon>Thalassiosirophycidae</taxon>
        <taxon>Thalassiosirales</taxon>
        <taxon>Thalassiosiraceae</taxon>
        <taxon>Thalassiosira</taxon>
    </lineage>
</organism>
<gene>
    <name evidence="2" type="ORF">THAOC_24135</name>
</gene>
<dbReference type="SMART" id="SM00671">
    <property type="entry name" value="SEL1"/>
    <property type="match status" value="3"/>
</dbReference>
<evidence type="ECO:0000313" key="2">
    <source>
        <dbReference type="EMBL" id="EJK56041.1"/>
    </source>
</evidence>
<dbReference type="PANTHER" id="PTHR11102">
    <property type="entry name" value="SEL-1-LIKE PROTEIN"/>
    <property type="match status" value="1"/>
</dbReference>
<dbReference type="EMBL" id="AGNL01032545">
    <property type="protein sequence ID" value="EJK56041.1"/>
    <property type="molecule type" value="Genomic_DNA"/>
</dbReference>
<accession>K0S538</accession>
<dbReference type="OrthoDB" id="272077at2759"/>
<dbReference type="Pfam" id="PF08238">
    <property type="entry name" value="Sel1"/>
    <property type="match status" value="2"/>
</dbReference>
<evidence type="ECO:0008006" key="4">
    <source>
        <dbReference type="Google" id="ProtNLM"/>
    </source>
</evidence>